<gene>
    <name evidence="2" type="ORF">Dacsa_3340</name>
</gene>
<dbReference type="EMBL" id="CP003944">
    <property type="protein sequence ID" value="AFZ51845.1"/>
    <property type="molecule type" value="Genomic_DNA"/>
</dbReference>
<organism evidence="2 3">
    <name type="scientific">Dactylococcopsis salina (strain PCC 8305)</name>
    <name type="common">Myxobactron salinum</name>
    <dbReference type="NCBI Taxonomy" id="13035"/>
    <lineage>
        <taxon>Bacteria</taxon>
        <taxon>Bacillati</taxon>
        <taxon>Cyanobacteriota</taxon>
        <taxon>Cyanophyceae</taxon>
        <taxon>Nodosilineales</taxon>
        <taxon>Cymatolegaceae</taxon>
        <taxon>Dactylococcopsis</taxon>
    </lineage>
</organism>
<dbReference type="RefSeq" id="WP_015230820.1">
    <property type="nucleotide sequence ID" value="NC_019780.1"/>
</dbReference>
<feature type="region of interest" description="Disordered" evidence="1">
    <location>
        <begin position="54"/>
        <end position="89"/>
    </location>
</feature>
<dbReference type="eggNOG" id="COG2161">
    <property type="taxonomic scope" value="Bacteria"/>
</dbReference>
<dbReference type="OrthoDB" id="467338at2"/>
<dbReference type="HOGENOM" id="CLU_2449706_0_0_3"/>
<evidence type="ECO:0000256" key="1">
    <source>
        <dbReference type="SAM" id="MobiDB-lite"/>
    </source>
</evidence>
<proteinExistence type="predicted"/>
<evidence type="ECO:0000313" key="2">
    <source>
        <dbReference type="EMBL" id="AFZ51845.1"/>
    </source>
</evidence>
<protein>
    <submittedName>
        <fullName evidence="2">Uncharacterized protein</fullName>
    </submittedName>
</protein>
<feature type="compositionally biased region" description="Acidic residues" evidence="1">
    <location>
        <begin position="80"/>
        <end position="89"/>
    </location>
</feature>
<reference evidence="2" key="1">
    <citation type="submission" date="2012-04" db="EMBL/GenBank/DDBJ databases">
        <title>Finished genome of Dactylococcopsis salina PCC 8305.</title>
        <authorList>
            <consortium name="US DOE Joint Genome Institute"/>
            <person name="Gugger M."/>
            <person name="Coursin T."/>
            <person name="Rippka R."/>
            <person name="Tandeau De Marsac N."/>
            <person name="Huntemann M."/>
            <person name="Wei C.-L."/>
            <person name="Han J."/>
            <person name="Detter J.C."/>
            <person name="Han C."/>
            <person name="Tapia R."/>
            <person name="Daligault H."/>
            <person name="Chen A."/>
            <person name="Krypides N."/>
            <person name="Mavromatis K."/>
            <person name="Markowitz V."/>
            <person name="Szeto E."/>
            <person name="Ivanova N."/>
            <person name="Ovchinnikova G."/>
            <person name="Pagani I."/>
            <person name="Pati A."/>
            <person name="Goodwin L."/>
            <person name="Peters L."/>
            <person name="Pitluck S."/>
            <person name="Woyke T."/>
            <person name="Kerfeld C."/>
        </authorList>
    </citation>
    <scope>NUCLEOTIDE SEQUENCE [LARGE SCALE GENOMIC DNA]</scope>
    <source>
        <strain evidence="2">PCC 8305</strain>
    </source>
</reference>
<evidence type="ECO:0000313" key="3">
    <source>
        <dbReference type="Proteomes" id="UP000010482"/>
    </source>
</evidence>
<dbReference type="PATRIC" id="fig|13035.3.peg.3785"/>
<keyword evidence="3" id="KW-1185">Reference proteome</keyword>
<accession>K9YZW0</accession>
<dbReference type="Proteomes" id="UP000010482">
    <property type="component" value="Chromosome"/>
</dbReference>
<name>K9YZW0_DACS8</name>
<dbReference type="AlphaFoldDB" id="K9YZW0"/>
<sequence length="89" mass="10507">MEIKALIQAELDTFSEKQLKQLYRIIKNLKQETTKSIRDQEQLKNFWEEDQVGNTLRKDQSPRTPGLLSGKLGDAFFEPLPEEELQQWE</sequence>
<dbReference type="KEGG" id="dsl:Dacsa_3340"/>